<keyword evidence="3" id="KW-0963">Cytoplasm</keyword>
<evidence type="ECO:0000256" key="5">
    <source>
        <dbReference type="ARBA" id="ARBA00023054"/>
    </source>
</evidence>
<feature type="coiled-coil region" evidence="8">
    <location>
        <begin position="66"/>
        <end position="229"/>
    </location>
</feature>
<evidence type="ECO:0000256" key="4">
    <source>
        <dbReference type="ARBA" id="ARBA00022794"/>
    </source>
</evidence>
<keyword evidence="7" id="KW-0966">Cell projection</keyword>
<keyword evidence="4" id="KW-0970">Cilium biogenesis/degradation</keyword>
<keyword evidence="5 8" id="KW-0175">Coiled coil</keyword>
<comment type="subcellular location">
    <subcellularLocation>
        <location evidence="1">Cytoplasm</location>
        <location evidence="1">Cytoskeleton</location>
        <location evidence="1">Cilium basal body</location>
    </subcellularLocation>
    <subcellularLocation>
        <location evidence="2">Cytoplasm</location>
        <location evidence="2">Cytoskeleton</location>
        <location evidence="2">Microtubule organizing center</location>
        <location evidence="2">Centrosome</location>
    </subcellularLocation>
</comment>
<keyword evidence="10" id="KW-1185">Reference proteome</keyword>
<evidence type="ECO:0000313" key="10">
    <source>
        <dbReference type="Proteomes" id="UP001482620"/>
    </source>
</evidence>
<protein>
    <submittedName>
        <fullName evidence="9">Uncharacterized protein</fullName>
    </submittedName>
</protein>
<name>A0ABV0VAW1_9TELE</name>
<accession>A0ABV0VAW1</accession>
<proteinExistence type="predicted"/>
<gene>
    <name evidence="9" type="ORF">ILYODFUR_033814</name>
</gene>
<evidence type="ECO:0000313" key="9">
    <source>
        <dbReference type="EMBL" id="MEQ2253596.1"/>
    </source>
</evidence>
<evidence type="ECO:0000256" key="3">
    <source>
        <dbReference type="ARBA" id="ARBA00022490"/>
    </source>
</evidence>
<feature type="non-terminal residue" evidence="9">
    <location>
        <position position="1"/>
    </location>
</feature>
<evidence type="ECO:0000256" key="1">
    <source>
        <dbReference type="ARBA" id="ARBA00004120"/>
    </source>
</evidence>
<evidence type="ECO:0000256" key="6">
    <source>
        <dbReference type="ARBA" id="ARBA00023212"/>
    </source>
</evidence>
<organism evidence="9 10">
    <name type="scientific">Ilyodon furcidens</name>
    <name type="common">goldbreast splitfin</name>
    <dbReference type="NCBI Taxonomy" id="33524"/>
    <lineage>
        <taxon>Eukaryota</taxon>
        <taxon>Metazoa</taxon>
        <taxon>Chordata</taxon>
        <taxon>Craniata</taxon>
        <taxon>Vertebrata</taxon>
        <taxon>Euteleostomi</taxon>
        <taxon>Actinopterygii</taxon>
        <taxon>Neopterygii</taxon>
        <taxon>Teleostei</taxon>
        <taxon>Neoteleostei</taxon>
        <taxon>Acanthomorphata</taxon>
        <taxon>Ovalentaria</taxon>
        <taxon>Atherinomorphae</taxon>
        <taxon>Cyprinodontiformes</taxon>
        <taxon>Goodeidae</taxon>
        <taxon>Ilyodon</taxon>
    </lineage>
</organism>
<evidence type="ECO:0000256" key="8">
    <source>
        <dbReference type="SAM" id="Coils"/>
    </source>
</evidence>
<sequence length="292" mass="33690">NQIADLKEMCTVLKQEKAEAEKKLTHVRGAGYSGKTVPELEKTIGLMKKVVERVQRENVALKKSGVHADQDRVAALEKENEKLKADYEKQKHQSEAEQMAKLESKTKGLERIVMENERLRKEIKREMEATERLRVTKTSLEVSNEKLESELENTKERLRTALSKAVAVGSDSKASKATVVTRMFENKMKELERELSQKTSSVSELKQQLKEAKEREERAQTWARQLEDQVDMLQKFPAAPRTNVGHTKELQAVRYVHKIHDVRICDIYAMLQVINEHHPMSVMCMHRCRSNI</sequence>
<dbReference type="PANTHER" id="PTHR18879">
    <property type="entry name" value="CENTROSOMAL PROTEIN OF 290 KDA"/>
    <property type="match status" value="1"/>
</dbReference>
<dbReference type="PANTHER" id="PTHR18879:SF20">
    <property type="entry name" value="CENTROSOMAL PROTEIN OF 290 KDA"/>
    <property type="match status" value="1"/>
</dbReference>
<dbReference type="Proteomes" id="UP001482620">
    <property type="component" value="Unassembled WGS sequence"/>
</dbReference>
<evidence type="ECO:0000256" key="2">
    <source>
        <dbReference type="ARBA" id="ARBA00004300"/>
    </source>
</evidence>
<keyword evidence="6" id="KW-0206">Cytoskeleton</keyword>
<dbReference type="InterPro" id="IPR026201">
    <property type="entry name" value="Cep290"/>
</dbReference>
<comment type="caution">
    <text evidence="9">The sequence shown here is derived from an EMBL/GenBank/DDBJ whole genome shotgun (WGS) entry which is preliminary data.</text>
</comment>
<evidence type="ECO:0000256" key="7">
    <source>
        <dbReference type="ARBA" id="ARBA00023273"/>
    </source>
</evidence>
<dbReference type="EMBL" id="JAHRIQ010098568">
    <property type="protein sequence ID" value="MEQ2253596.1"/>
    <property type="molecule type" value="Genomic_DNA"/>
</dbReference>
<reference evidence="9 10" key="1">
    <citation type="submission" date="2021-06" db="EMBL/GenBank/DDBJ databases">
        <authorList>
            <person name="Palmer J.M."/>
        </authorList>
    </citation>
    <scope>NUCLEOTIDE SEQUENCE [LARGE SCALE GENOMIC DNA]</scope>
    <source>
        <strain evidence="10">if_2019</strain>
        <tissue evidence="9">Muscle</tissue>
    </source>
</reference>